<proteinExistence type="inferred from homology"/>
<keyword evidence="10 13" id="KW-1133">Transmembrane helix</keyword>
<dbReference type="GO" id="GO:0004767">
    <property type="term" value="F:sphingomyelin phosphodiesterase activity"/>
    <property type="evidence" value="ECO:0007669"/>
    <property type="project" value="InterPro"/>
</dbReference>
<evidence type="ECO:0000259" key="14">
    <source>
        <dbReference type="Pfam" id="PF03372"/>
    </source>
</evidence>
<keyword evidence="6" id="KW-0479">Metal-binding</keyword>
<evidence type="ECO:0000256" key="13">
    <source>
        <dbReference type="SAM" id="Phobius"/>
    </source>
</evidence>
<comment type="caution">
    <text evidence="15">The sequence shown here is derived from an EMBL/GenBank/DDBJ whole genome shotgun (WGS) entry which is preliminary data.</text>
</comment>
<evidence type="ECO:0000256" key="12">
    <source>
        <dbReference type="ARBA" id="ARBA00023136"/>
    </source>
</evidence>
<dbReference type="PANTHER" id="PTHR16320:SF24">
    <property type="entry name" value="PHOSPHODIESTERASE, PUTATIVE-RELATED"/>
    <property type="match status" value="1"/>
</dbReference>
<keyword evidence="9" id="KW-0746">Sphingolipid metabolism</keyword>
<dbReference type="InterPro" id="IPR038772">
    <property type="entry name" value="Sph/SMPD2-like"/>
</dbReference>
<evidence type="ECO:0000256" key="3">
    <source>
        <dbReference type="ARBA" id="ARBA00004991"/>
    </source>
</evidence>
<keyword evidence="12 13" id="KW-0472">Membrane</keyword>
<keyword evidence="8" id="KW-0460">Magnesium</keyword>
<gene>
    <name evidence="15" type="ORF">Amon01_000067800</name>
</gene>
<keyword evidence="16" id="KW-1185">Reference proteome</keyword>
<keyword evidence="11" id="KW-0443">Lipid metabolism</keyword>
<feature type="transmembrane region" description="Helical" evidence="13">
    <location>
        <begin position="403"/>
        <end position="425"/>
    </location>
</feature>
<evidence type="ECO:0000256" key="1">
    <source>
        <dbReference type="ARBA" id="ARBA00004141"/>
    </source>
</evidence>
<keyword evidence="5 13" id="KW-0812">Transmembrane</keyword>
<evidence type="ECO:0000256" key="11">
    <source>
        <dbReference type="ARBA" id="ARBA00023098"/>
    </source>
</evidence>
<name>A0A9W6YT40_AMBMO</name>
<feature type="transmembrane region" description="Helical" evidence="13">
    <location>
        <begin position="376"/>
        <end position="397"/>
    </location>
</feature>
<evidence type="ECO:0000313" key="16">
    <source>
        <dbReference type="Proteomes" id="UP001165063"/>
    </source>
</evidence>
<feature type="domain" description="Endonuclease/exonuclease/phosphatase" evidence="14">
    <location>
        <begin position="43"/>
        <end position="320"/>
    </location>
</feature>
<comment type="pathway">
    <text evidence="3">Sphingolipid metabolism.</text>
</comment>
<comment type="similarity">
    <text evidence="4">Belongs to the neutral sphingomyelinase family.</text>
</comment>
<evidence type="ECO:0000256" key="2">
    <source>
        <dbReference type="ARBA" id="ARBA00004760"/>
    </source>
</evidence>
<dbReference type="InterPro" id="IPR036691">
    <property type="entry name" value="Endo/exonu/phosph_ase_sf"/>
</dbReference>
<dbReference type="Proteomes" id="UP001165063">
    <property type="component" value="Unassembled WGS sequence"/>
</dbReference>
<protein>
    <submittedName>
        <fullName evidence="15">Unnamed protein product</fullName>
    </submittedName>
</protein>
<dbReference type="Gene3D" id="3.60.10.10">
    <property type="entry name" value="Endonuclease/exonuclease/phosphatase"/>
    <property type="match status" value="1"/>
</dbReference>
<sequence length="456" mass="51629">MSALTSTMRPISQIVDYEPQLRHLQQQQHDVQLMQPLDTVKLLTLNCWGLKYVSKFRKERLRHIADRLASESERDDYDIVALQEVWVKEDWDYISARCANKYPYRRIFSSGIISGPGLAIMSKIPIKRTTLHHFPINGRPSAFYRGDWYVGKSVSVTMLQPTSPGASPIALLNSHMHAPYSLTGDAAYNCHRACQAWEIATLATDLSDAGYAVILVGDLNCRPGSLQYRILQHEANLKDSWELVYGATDLEEVKQMSPVDQILKAATTCDSVLNTWREQRDPSEACRLDYALIDDSKLTPISASVEFTEKIPGIGSYSDHFAYTATFQVLPKFIQCERSPASASEKLKVYNDFSALVINYIRTTNKWQYQWRMSHFLVSLFICVGLVPVITVASLVVPWLTSGFYLAGLFIGIAGAINGLIGYLFTKGEYRNLREVIFQINDRYTYLKTTAKFAQI</sequence>
<dbReference type="GO" id="GO:0046872">
    <property type="term" value="F:metal ion binding"/>
    <property type="evidence" value="ECO:0007669"/>
    <property type="project" value="UniProtKB-KW"/>
</dbReference>
<dbReference type="AlphaFoldDB" id="A0A9W6YT40"/>
<accession>A0A9W6YT40</accession>
<dbReference type="GO" id="GO:0006665">
    <property type="term" value="P:sphingolipid metabolic process"/>
    <property type="evidence" value="ECO:0007669"/>
    <property type="project" value="UniProtKB-KW"/>
</dbReference>
<dbReference type="GO" id="GO:0016020">
    <property type="term" value="C:membrane"/>
    <property type="evidence" value="ECO:0007669"/>
    <property type="project" value="UniProtKB-SubCell"/>
</dbReference>
<comment type="pathway">
    <text evidence="2">Lipid metabolism; sphingolipid metabolism.</text>
</comment>
<evidence type="ECO:0000256" key="8">
    <source>
        <dbReference type="ARBA" id="ARBA00022842"/>
    </source>
</evidence>
<comment type="subcellular location">
    <subcellularLocation>
        <location evidence="1">Membrane</location>
        <topology evidence="1">Multi-pass membrane protein</topology>
    </subcellularLocation>
</comment>
<evidence type="ECO:0000256" key="4">
    <source>
        <dbReference type="ARBA" id="ARBA00006335"/>
    </source>
</evidence>
<dbReference type="OrthoDB" id="387657at2759"/>
<dbReference type="Pfam" id="PF03372">
    <property type="entry name" value="Exo_endo_phos"/>
    <property type="match status" value="1"/>
</dbReference>
<evidence type="ECO:0000313" key="15">
    <source>
        <dbReference type="EMBL" id="GMG19716.1"/>
    </source>
</evidence>
<evidence type="ECO:0000256" key="7">
    <source>
        <dbReference type="ARBA" id="ARBA00022801"/>
    </source>
</evidence>
<reference evidence="15" key="1">
    <citation type="submission" date="2023-04" db="EMBL/GenBank/DDBJ databases">
        <title>Ambrosiozyma monospora NBRC 1965.</title>
        <authorList>
            <person name="Ichikawa N."/>
            <person name="Sato H."/>
            <person name="Tonouchi N."/>
        </authorList>
    </citation>
    <scope>NUCLEOTIDE SEQUENCE</scope>
    <source>
        <strain evidence="15">NBRC 1965</strain>
    </source>
</reference>
<dbReference type="SUPFAM" id="SSF56219">
    <property type="entry name" value="DNase I-like"/>
    <property type="match status" value="1"/>
</dbReference>
<evidence type="ECO:0000256" key="5">
    <source>
        <dbReference type="ARBA" id="ARBA00022692"/>
    </source>
</evidence>
<dbReference type="PANTHER" id="PTHR16320">
    <property type="entry name" value="SPHINGOMYELINASE FAMILY MEMBER"/>
    <property type="match status" value="1"/>
</dbReference>
<organism evidence="15 16">
    <name type="scientific">Ambrosiozyma monospora</name>
    <name type="common">Yeast</name>
    <name type="synonym">Endomycopsis monosporus</name>
    <dbReference type="NCBI Taxonomy" id="43982"/>
    <lineage>
        <taxon>Eukaryota</taxon>
        <taxon>Fungi</taxon>
        <taxon>Dikarya</taxon>
        <taxon>Ascomycota</taxon>
        <taxon>Saccharomycotina</taxon>
        <taxon>Pichiomycetes</taxon>
        <taxon>Pichiales</taxon>
        <taxon>Pichiaceae</taxon>
        <taxon>Ambrosiozyma</taxon>
    </lineage>
</organism>
<dbReference type="EMBL" id="BSXU01000188">
    <property type="protein sequence ID" value="GMG19716.1"/>
    <property type="molecule type" value="Genomic_DNA"/>
</dbReference>
<dbReference type="FunFam" id="3.60.10.10:FF:000073">
    <property type="entry name" value="Inositol phosphosphingolipid phospholipase"/>
    <property type="match status" value="1"/>
</dbReference>
<evidence type="ECO:0000256" key="9">
    <source>
        <dbReference type="ARBA" id="ARBA00022919"/>
    </source>
</evidence>
<evidence type="ECO:0000256" key="6">
    <source>
        <dbReference type="ARBA" id="ARBA00022723"/>
    </source>
</evidence>
<dbReference type="InterPro" id="IPR005135">
    <property type="entry name" value="Endo/exonuclease/phosphatase"/>
</dbReference>
<keyword evidence="7" id="KW-0378">Hydrolase</keyword>
<evidence type="ECO:0000256" key="10">
    <source>
        <dbReference type="ARBA" id="ARBA00022989"/>
    </source>
</evidence>